<keyword evidence="2" id="KW-1185">Reference proteome</keyword>
<organism evidence="2 3">
    <name type="scientific">Romanomermis culicivorax</name>
    <name type="common">Nematode worm</name>
    <dbReference type="NCBI Taxonomy" id="13658"/>
    <lineage>
        <taxon>Eukaryota</taxon>
        <taxon>Metazoa</taxon>
        <taxon>Ecdysozoa</taxon>
        <taxon>Nematoda</taxon>
        <taxon>Enoplea</taxon>
        <taxon>Dorylaimia</taxon>
        <taxon>Mermithida</taxon>
        <taxon>Mermithoidea</taxon>
        <taxon>Mermithidae</taxon>
        <taxon>Romanomermis</taxon>
    </lineage>
</organism>
<accession>A0A915ITE7</accession>
<evidence type="ECO:0000313" key="3">
    <source>
        <dbReference type="WBParaSite" id="nRc.2.0.1.t17464-RA"/>
    </source>
</evidence>
<evidence type="ECO:0000256" key="1">
    <source>
        <dbReference type="SAM" id="MobiDB-lite"/>
    </source>
</evidence>
<sequence length="88" mass="9621">MLDLSTEHVAIISRCSNHFTPWTEFFQAKAGIFQAVSRDLGATKKNADAKRFTPTHSHKPGCNGAAEQFADAGHGDNNEEPQPSFSFV</sequence>
<reference evidence="3" key="1">
    <citation type="submission" date="2022-11" db="UniProtKB">
        <authorList>
            <consortium name="WormBaseParasite"/>
        </authorList>
    </citation>
    <scope>IDENTIFICATION</scope>
</reference>
<evidence type="ECO:0000313" key="2">
    <source>
        <dbReference type="Proteomes" id="UP000887565"/>
    </source>
</evidence>
<dbReference type="AlphaFoldDB" id="A0A915ITE7"/>
<proteinExistence type="predicted"/>
<dbReference type="Proteomes" id="UP000887565">
    <property type="component" value="Unplaced"/>
</dbReference>
<protein>
    <submittedName>
        <fullName evidence="3">Uncharacterized protein</fullName>
    </submittedName>
</protein>
<feature type="region of interest" description="Disordered" evidence="1">
    <location>
        <begin position="51"/>
        <end position="88"/>
    </location>
</feature>
<name>A0A915ITE7_ROMCU</name>
<dbReference type="WBParaSite" id="nRc.2.0.1.t17464-RA">
    <property type="protein sequence ID" value="nRc.2.0.1.t17464-RA"/>
    <property type="gene ID" value="nRc.2.0.1.g17464"/>
</dbReference>